<sequence length="229" mass="24248">MNNVITAVLMIMLTIGMYIAAKQLYKRFPSPFTLPVLIGTLLIIGVLEAGNISYPVYMEGGRWIEYFLGPAVVSLAYPLYSQRKLLRRYFIPILCSSAVGAAAGTASGWSLSILVTNEQELLASVLPKSVTAPIAMSVAESLEGIAALAAVFVMIAGIGGVMMAPYILKWFRITHPFARGMAMGSGAHAIGTAKALENSEEEGAASSVAMTVSAIIVSIIAPLLAFLVF</sequence>
<comment type="caution">
    <text evidence="7">The sequence shown here is derived from an EMBL/GenBank/DDBJ whole genome shotgun (WGS) entry which is preliminary data.</text>
</comment>
<dbReference type="Proteomes" id="UP000285120">
    <property type="component" value="Unassembled WGS sequence"/>
</dbReference>
<keyword evidence="5 6" id="KW-0472">Membrane</keyword>
<dbReference type="Pfam" id="PF04172">
    <property type="entry name" value="LrgB"/>
    <property type="match status" value="1"/>
</dbReference>
<keyword evidence="4 6" id="KW-1133">Transmembrane helix</keyword>
<feature type="transmembrane region" description="Helical" evidence="6">
    <location>
        <begin position="208"/>
        <end position="228"/>
    </location>
</feature>
<gene>
    <name evidence="7" type="ORF">ATL39_3237</name>
</gene>
<accession>A0A419UW00</accession>
<evidence type="ECO:0000256" key="1">
    <source>
        <dbReference type="ARBA" id="ARBA00004651"/>
    </source>
</evidence>
<evidence type="ECO:0000313" key="8">
    <source>
        <dbReference type="Proteomes" id="UP000285120"/>
    </source>
</evidence>
<evidence type="ECO:0000256" key="4">
    <source>
        <dbReference type="ARBA" id="ARBA00022989"/>
    </source>
</evidence>
<evidence type="ECO:0000256" key="5">
    <source>
        <dbReference type="ARBA" id="ARBA00023136"/>
    </source>
</evidence>
<reference evidence="7 8" key="1">
    <citation type="submission" date="2018-09" db="EMBL/GenBank/DDBJ databases">
        <title>Genomic Encyclopedia of Archaeal and Bacterial Type Strains, Phase II (KMG-II): from individual species to whole genera.</title>
        <authorList>
            <person name="Goeker M."/>
        </authorList>
    </citation>
    <scope>NUCLEOTIDE SEQUENCE [LARGE SCALE GENOMIC DNA]</scope>
    <source>
        <strain evidence="7 8">DSM 17008</strain>
    </source>
</reference>
<evidence type="ECO:0000256" key="6">
    <source>
        <dbReference type="SAM" id="Phobius"/>
    </source>
</evidence>
<dbReference type="AlphaFoldDB" id="A0A419UW00"/>
<feature type="transmembrane region" description="Helical" evidence="6">
    <location>
        <begin position="6"/>
        <end position="25"/>
    </location>
</feature>
<evidence type="ECO:0000256" key="2">
    <source>
        <dbReference type="ARBA" id="ARBA00022475"/>
    </source>
</evidence>
<dbReference type="PANTHER" id="PTHR30249">
    <property type="entry name" value="PUTATIVE SEROTONIN TRANSPORTER"/>
    <property type="match status" value="1"/>
</dbReference>
<keyword evidence="7" id="KW-0378">Hydrolase</keyword>
<keyword evidence="2" id="KW-1003">Cell membrane</keyword>
<keyword evidence="8" id="KW-1185">Reference proteome</keyword>
<comment type="subcellular location">
    <subcellularLocation>
        <location evidence="1">Cell membrane</location>
        <topology evidence="1">Multi-pass membrane protein</topology>
    </subcellularLocation>
</comment>
<feature type="transmembrane region" description="Helical" evidence="6">
    <location>
        <begin position="63"/>
        <end position="80"/>
    </location>
</feature>
<dbReference type="EMBL" id="RAPK01000012">
    <property type="protein sequence ID" value="RKD68775.1"/>
    <property type="molecule type" value="Genomic_DNA"/>
</dbReference>
<dbReference type="InterPro" id="IPR007300">
    <property type="entry name" value="CidB/LrgB"/>
</dbReference>
<proteinExistence type="predicted"/>
<feature type="transmembrane region" description="Helical" evidence="6">
    <location>
        <begin position="32"/>
        <end position="57"/>
    </location>
</feature>
<keyword evidence="3 6" id="KW-0812">Transmembrane</keyword>
<feature type="transmembrane region" description="Helical" evidence="6">
    <location>
        <begin position="145"/>
        <end position="168"/>
    </location>
</feature>
<dbReference type="GO" id="GO:0005886">
    <property type="term" value="C:plasma membrane"/>
    <property type="evidence" value="ECO:0007669"/>
    <property type="project" value="UniProtKB-SubCell"/>
</dbReference>
<name>A0A419UW00_9BACL</name>
<protein>
    <submittedName>
        <fullName evidence="7">Putative murein hydrolase (TIGR00659 family)</fullName>
    </submittedName>
</protein>
<dbReference type="OrthoDB" id="9811701at2"/>
<organism evidence="7 8">
    <name type="scientific">Sinobaca qinghaiensis</name>
    <dbReference type="NCBI Taxonomy" id="342944"/>
    <lineage>
        <taxon>Bacteria</taxon>
        <taxon>Bacillati</taxon>
        <taxon>Bacillota</taxon>
        <taxon>Bacilli</taxon>
        <taxon>Bacillales</taxon>
        <taxon>Sporolactobacillaceae</taxon>
        <taxon>Sinobaca</taxon>
    </lineage>
</organism>
<dbReference type="PANTHER" id="PTHR30249:SF17">
    <property type="entry name" value="HOLIN-LIKE PROTEIN CIDB"/>
    <property type="match status" value="1"/>
</dbReference>
<dbReference type="GO" id="GO:0016787">
    <property type="term" value="F:hydrolase activity"/>
    <property type="evidence" value="ECO:0007669"/>
    <property type="project" value="UniProtKB-KW"/>
</dbReference>
<dbReference type="RefSeq" id="WP_120194372.1">
    <property type="nucleotide sequence ID" value="NZ_RAPK01000012.1"/>
</dbReference>
<evidence type="ECO:0000313" key="7">
    <source>
        <dbReference type="EMBL" id="RKD68775.1"/>
    </source>
</evidence>
<evidence type="ECO:0000256" key="3">
    <source>
        <dbReference type="ARBA" id="ARBA00022692"/>
    </source>
</evidence>